<comment type="caution">
    <text evidence="1">The sequence shown here is derived from an EMBL/GenBank/DDBJ whole genome shotgun (WGS) entry which is preliminary data.</text>
</comment>
<dbReference type="Proteomes" id="UP000807306">
    <property type="component" value="Unassembled WGS sequence"/>
</dbReference>
<gene>
    <name evidence="1" type="ORF">CPB83DRAFT_767984</name>
</gene>
<accession>A0A9P6EF30</accession>
<dbReference type="AlphaFoldDB" id="A0A9P6EF30"/>
<sequence length="84" mass="9528">RSESSSKETCTVRRAKIDAPLLEALQVLKFSIKNDRLNFVDNLLAKPEDYTISGPLTKAAIEELRTTSDLEELEDLIRNVYSED</sequence>
<proteinExistence type="predicted"/>
<reference evidence="1" key="1">
    <citation type="submission" date="2020-11" db="EMBL/GenBank/DDBJ databases">
        <authorList>
            <consortium name="DOE Joint Genome Institute"/>
            <person name="Ahrendt S."/>
            <person name="Riley R."/>
            <person name="Andreopoulos W."/>
            <person name="Labutti K."/>
            <person name="Pangilinan J."/>
            <person name="Ruiz-Duenas F.J."/>
            <person name="Barrasa J.M."/>
            <person name="Sanchez-Garcia M."/>
            <person name="Camarero S."/>
            <person name="Miyauchi S."/>
            <person name="Serrano A."/>
            <person name="Linde D."/>
            <person name="Babiker R."/>
            <person name="Drula E."/>
            <person name="Ayuso-Fernandez I."/>
            <person name="Pacheco R."/>
            <person name="Padilla G."/>
            <person name="Ferreira P."/>
            <person name="Barriuso J."/>
            <person name="Kellner H."/>
            <person name="Castanera R."/>
            <person name="Alfaro M."/>
            <person name="Ramirez L."/>
            <person name="Pisabarro A.G."/>
            <person name="Kuo A."/>
            <person name="Tritt A."/>
            <person name="Lipzen A."/>
            <person name="He G."/>
            <person name="Yan M."/>
            <person name="Ng V."/>
            <person name="Cullen D."/>
            <person name="Martin F."/>
            <person name="Rosso M.-N."/>
            <person name="Henrissat B."/>
            <person name="Hibbett D."/>
            <person name="Martinez A.T."/>
            <person name="Grigoriev I.V."/>
        </authorList>
    </citation>
    <scope>NUCLEOTIDE SEQUENCE</scope>
    <source>
        <strain evidence="1">CBS 506.95</strain>
    </source>
</reference>
<name>A0A9P6EF30_9AGAR</name>
<dbReference type="EMBL" id="MU157858">
    <property type="protein sequence ID" value="KAF9527713.1"/>
    <property type="molecule type" value="Genomic_DNA"/>
</dbReference>
<dbReference type="OrthoDB" id="3262464at2759"/>
<organism evidence="1 2">
    <name type="scientific">Crepidotus variabilis</name>
    <dbReference type="NCBI Taxonomy" id="179855"/>
    <lineage>
        <taxon>Eukaryota</taxon>
        <taxon>Fungi</taxon>
        <taxon>Dikarya</taxon>
        <taxon>Basidiomycota</taxon>
        <taxon>Agaricomycotina</taxon>
        <taxon>Agaricomycetes</taxon>
        <taxon>Agaricomycetidae</taxon>
        <taxon>Agaricales</taxon>
        <taxon>Agaricineae</taxon>
        <taxon>Crepidotaceae</taxon>
        <taxon>Crepidotus</taxon>
    </lineage>
</organism>
<evidence type="ECO:0000313" key="2">
    <source>
        <dbReference type="Proteomes" id="UP000807306"/>
    </source>
</evidence>
<feature type="non-terminal residue" evidence="1">
    <location>
        <position position="1"/>
    </location>
</feature>
<keyword evidence="2" id="KW-1185">Reference proteome</keyword>
<protein>
    <submittedName>
        <fullName evidence="1">Uncharacterized protein</fullName>
    </submittedName>
</protein>
<evidence type="ECO:0000313" key="1">
    <source>
        <dbReference type="EMBL" id="KAF9527713.1"/>
    </source>
</evidence>